<accession>A0A3P7ENL4</accession>
<keyword evidence="3" id="KW-1133">Transmembrane helix</keyword>
<sequence>MLLCLFMIILHNPRFPSLFYFSHIHTDVYQQNTMKLDEGSLRGKLMNTGDVPWTRENHAPYQSTVGPRNLMADLIEYTSVVMQRIRGDSDGLYTCSLCFKIMSHATMVEALQFLINPNLSVCRFLHEYNIYFTIQLHRVPLRHRKSSIGLLDRSSNNTMAAVLLDLLVEFFCTHLMKSFPFAIHGECLNICYHLLSHQKERGLRLNYDWSQLWKALFDLMSYVIKPNGPSLCEATFTTLLKIVGIFNFFITFGGYFLPNPGAYDFLYYELIRMKDVVERLILFVNKHSSSPKSTWQALTANLYESLENLKNIVNHFNEKIAAHVSKDRGTSLTEAQVFDIIQKNYESLNLRVYEDLYKYYEEAAVDGDEDNDRMVCLDLIRVLRLIGAIEYHILRSPIHIFQS</sequence>
<dbReference type="InterPro" id="IPR039868">
    <property type="entry name" value="ARMD3-like"/>
</dbReference>
<dbReference type="PANTHER" id="PTHR13608">
    <property type="entry name" value="ARMADILLO-LIKE HELICAL DOMAIN-CONTAINING PROTEIN 3"/>
    <property type="match status" value="1"/>
</dbReference>
<dbReference type="GO" id="GO:0005829">
    <property type="term" value="C:cytosol"/>
    <property type="evidence" value="ECO:0007669"/>
    <property type="project" value="TreeGrafter"/>
</dbReference>
<evidence type="ECO:0000256" key="1">
    <source>
        <dbReference type="ARBA" id="ARBA00004370"/>
    </source>
</evidence>
<dbReference type="AlphaFoldDB" id="A0A3P7ENL4"/>
<dbReference type="InterPro" id="IPR013636">
    <property type="entry name" value="ARMH3_C"/>
</dbReference>
<evidence type="ECO:0000256" key="3">
    <source>
        <dbReference type="ARBA" id="ARBA00022989"/>
    </source>
</evidence>
<proteinExistence type="predicted"/>
<evidence type="ECO:0000313" key="7">
    <source>
        <dbReference type="Proteomes" id="UP000274429"/>
    </source>
</evidence>
<keyword evidence="2" id="KW-0812">Transmembrane</keyword>
<dbReference type="EMBL" id="UYWX01000309">
    <property type="protein sequence ID" value="VDM17977.1"/>
    <property type="molecule type" value="Genomic_DNA"/>
</dbReference>
<keyword evidence="4" id="KW-0472">Membrane</keyword>
<dbReference type="Pfam" id="PF08427">
    <property type="entry name" value="ARMH3_C"/>
    <property type="match status" value="1"/>
</dbReference>
<evidence type="ECO:0000256" key="2">
    <source>
        <dbReference type="ARBA" id="ARBA00022692"/>
    </source>
</evidence>
<evidence type="ECO:0000259" key="5">
    <source>
        <dbReference type="SMART" id="SM01158"/>
    </source>
</evidence>
<dbReference type="PANTHER" id="PTHR13608:SF3">
    <property type="entry name" value="ARMADILLO-LIKE HELICAL DOMAIN-CONTAINING PROTEIN 3"/>
    <property type="match status" value="1"/>
</dbReference>
<dbReference type="GO" id="GO:0016020">
    <property type="term" value="C:membrane"/>
    <property type="evidence" value="ECO:0007669"/>
    <property type="project" value="UniProtKB-SubCell"/>
</dbReference>
<dbReference type="Proteomes" id="UP000274429">
    <property type="component" value="Unassembled WGS sequence"/>
</dbReference>
<comment type="subcellular location">
    <subcellularLocation>
        <location evidence="1">Membrane</location>
    </subcellularLocation>
</comment>
<reference evidence="6 7" key="1">
    <citation type="submission" date="2018-11" db="EMBL/GenBank/DDBJ databases">
        <authorList>
            <consortium name="Pathogen Informatics"/>
        </authorList>
    </citation>
    <scope>NUCLEOTIDE SEQUENCE [LARGE SCALE GENOMIC DNA]</scope>
</reference>
<evidence type="ECO:0000313" key="6">
    <source>
        <dbReference type="EMBL" id="VDM17977.1"/>
    </source>
</evidence>
<dbReference type="OrthoDB" id="2012278at2759"/>
<evidence type="ECO:0000256" key="4">
    <source>
        <dbReference type="ARBA" id="ARBA00023136"/>
    </source>
</evidence>
<feature type="domain" description="Armadillo-like helical" evidence="5">
    <location>
        <begin position="152"/>
        <end position="386"/>
    </location>
</feature>
<dbReference type="SMART" id="SM01158">
    <property type="entry name" value="DUF1741"/>
    <property type="match status" value="1"/>
</dbReference>
<keyword evidence="7" id="KW-1185">Reference proteome</keyword>
<organism evidence="6 7">
    <name type="scientific">Hydatigena taeniaeformis</name>
    <name type="common">Feline tapeworm</name>
    <name type="synonym">Taenia taeniaeformis</name>
    <dbReference type="NCBI Taxonomy" id="6205"/>
    <lineage>
        <taxon>Eukaryota</taxon>
        <taxon>Metazoa</taxon>
        <taxon>Spiralia</taxon>
        <taxon>Lophotrochozoa</taxon>
        <taxon>Platyhelminthes</taxon>
        <taxon>Cestoda</taxon>
        <taxon>Eucestoda</taxon>
        <taxon>Cyclophyllidea</taxon>
        <taxon>Taeniidae</taxon>
        <taxon>Hydatigera</taxon>
    </lineage>
</organism>
<protein>
    <recommendedName>
        <fullName evidence="5">Armadillo-like helical domain-containing protein</fullName>
    </recommendedName>
</protein>
<gene>
    <name evidence="6" type="ORF">TTAC_LOCUS1427</name>
</gene>
<name>A0A3P7ENL4_HYDTA</name>